<accession>A0A7M1UQ72</accession>
<evidence type="ECO:0000313" key="1">
    <source>
        <dbReference type="EMBL" id="QOR94139.1"/>
    </source>
</evidence>
<gene>
    <name evidence="1" type="ORF">IMZ38_05760</name>
</gene>
<dbReference type="Proteomes" id="UP000593766">
    <property type="component" value="Chromosome"/>
</dbReference>
<dbReference type="GeneID" id="59454904"/>
<reference evidence="1 2" key="1">
    <citation type="submission" date="2020-10" db="EMBL/GenBank/DDBJ databases">
        <title>Complete genome sequence of Thermosphaera aggregans strain 3507.</title>
        <authorList>
            <person name="Zayulina K.S."/>
            <person name="Elcheninov A.G."/>
            <person name="Toshchakov S.V."/>
            <person name="Kublanov I.V."/>
            <person name="Kochetkova T.V."/>
        </authorList>
    </citation>
    <scope>NUCLEOTIDE SEQUENCE [LARGE SCALE GENOMIC DNA]</scope>
    <source>
        <strain evidence="1 2">3507</strain>
    </source>
</reference>
<dbReference type="OrthoDB" id="18966at2157"/>
<organism evidence="1 2">
    <name type="scientific">Thermosphaera chiliense</name>
    <dbReference type="NCBI Taxonomy" id="3402707"/>
    <lineage>
        <taxon>Archaea</taxon>
        <taxon>Thermoproteota</taxon>
        <taxon>Thermoprotei</taxon>
        <taxon>Desulfurococcales</taxon>
        <taxon>Desulfurococcaceae</taxon>
        <taxon>Thermosphaera</taxon>
    </lineage>
</organism>
<protein>
    <submittedName>
        <fullName evidence="1">Uncharacterized protein</fullName>
    </submittedName>
</protein>
<proteinExistence type="predicted"/>
<sequence>MSEALKIAERVLKAFKYYRCFVFEKHELPLVKDFVVKSELTGLVTIKKADPKYEDIYILTASLKGFEQDCISKVDELLSRGQIPLDQYKKMRSELVEQCITSMEHERIKEIVEKIEKYYQKLGRTQ</sequence>
<evidence type="ECO:0000313" key="2">
    <source>
        <dbReference type="Proteomes" id="UP000593766"/>
    </source>
</evidence>
<name>A0A7M1UQ72_9CREN</name>
<dbReference type="EMBL" id="CP063144">
    <property type="protein sequence ID" value="QOR94139.1"/>
    <property type="molecule type" value="Genomic_DNA"/>
</dbReference>
<dbReference type="KEGG" id="tcs:IMZ38_05760"/>
<keyword evidence="2" id="KW-1185">Reference proteome</keyword>
<dbReference type="AlphaFoldDB" id="A0A7M1UQ72"/>
<dbReference type="RefSeq" id="WP_193435941.1">
    <property type="nucleotide sequence ID" value="NZ_CP063144.1"/>
</dbReference>